<reference evidence="7" key="1">
    <citation type="submission" date="2007-09" db="EMBL/GenBank/DDBJ databases">
        <title>Toxic transcriptome analysis of Lychas mucronatus: molecular mechanisms regulating diversity of scorpion venom peptides.</title>
        <authorList>
            <person name="Li W."/>
            <person name="Ma Y."/>
            <person name="Cao Z."/>
        </authorList>
    </citation>
    <scope>NUCLEOTIDE SEQUENCE</scope>
    <source>
        <tissue evidence="7">Venom gland</tissue>
    </source>
</reference>
<dbReference type="PROSITE" id="PS51863">
    <property type="entry name" value="LCN_CSAB"/>
    <property type="match status" value="1"/>
</dbReference>
<evidence type="ECO:0000256" key="2">
    <source>
        <dbReference type="ARBA" id="ARBA00022525"/>
    </source>
</evidence>
<dbReference type="EMBL" id="EU159291">
    <property type="protein sequence ID" value="ABX76764.1"/>
    <property type="molecule type" value="mRNA"/>
</dbReference>
<accession>A0A0U1S7T6</accession>
<dbReference type="Gene3D" id="3.30.30.10">
    <property type="entry name" value="Knottin, scorpion toxin-like"/>
    <property type="match status" value="1"/>
</dbReference>
<dbReference type="GO" id="GO:0005576">
    <property type="term" value="C:extracellular region"/>
    <property type="evidence" value="ECO:0007669"/>
    <property type="project" value="UniProtKB-SubCell"/>
</dbReference>
<keyword evidence="3 7" id="KW-0528">Neurotoxin</keyword>
<dbReference type="InterPro" id="IPR044062">
    <property type="entry name" value="LCN-type_CS_alpha_beta_dom"/>
</dbReference>
<evidence type="ECO:0000256" key="1">
    <source>
        <dbReference type="ARBA" id="ARBA00004613"/>
    </source>
</evidence>
<comment type="subcellular location">
    <subcellularLocation>
        <location evidence="1">Secreted</location>
    </subcellularLocation>
</comment>
<evidence type="ECO:0000256" key="5">
    <source>
        <dbReference type="SAM" id="SignalP"/>
    </source>
</evidence>
<organism evidence="7">
    <name type="scientific">Lychas mucronatus</name>
    <name type="common">Chinese swimming scorpion</name>
    <dbReference type="NCBI Taxonomy" id="172552"/>
    <lineage>
        <taxon>Eukaryota</taxon>
        <taxon>Metazoa</taxon>
        <taxon>Ecdysozoa</taxon>
        <taxon>Arthropoda</taxon>
        <taxon>Chelicerata</taxon>
        <taxon>Arachnida</taxon>
        <taxon>Scorpiones</taxon>
        <taxon>Buthida</taxon>
        <taxon>Buthoidea</taxon>
        <taxon>Buthidae</taxon>
        <taxon>Lychas</taxon>
    </lineage>
</organism>
<feature type="chain" id="PRO_5006829162" evidence="5">
    <location>
        <begin position="23"/>
        <end position="105"/>
    </location>
</feature>
<dbReference type="AlphaFoldDB" id="A0A0U1S7T6"/>
<proteinExistence type="evidence at transcript level"/>
<dbReference type="Pfam" id="PF00537">
    <property type="entry name" value="Toxin_3"/>
    <property type="match status" value="1"/>
</dbReference>
<dbReference type="GO" id="GO:0019871">
    <property type="term" value="F:sodium channel inhibitor activity"/>
    <property type="evidence" value="ECO:0007669"/>
    <property type="project" value="InterPro"/>
</dbReference>
<name>A0A0U1S7T6_LYCMC</name>
<feature type="signal peptide" evidence="5">
    <location>
        <begin position="1"/>
        <end position="22"/>
    </location>
</feature>
<evidence type="ECO:0000313" key="7">
    <source>
        <dbReference type="EMBL" id="ABX76764.1"/>
    </source>
</evidence>
<evidence type="ECO:0000256" key="3">
    <source>
        <dbReference type="ARBA" id="ARBA00022699"/>
    </source>
</evidence>
<dbReference type="InterPro" id="IPR002061">
    <property type="entry name" value="Scorpion_toxinL/defensin"/>
</dbReference>
<dbReference type="InterPro" id="IPR036574">
    <property type="entry name" value="Scorpion_toxin-like_sf"/>
</dbReference>
<dbReference type="SUPFAM" id="SSF57095">
    <property type="entry name" value="Scorpion toxin-like"/>
    <property type="match status" value="1"/>
</dbReference>
<sequence length="105" mass="12346">MKKILVPEIILFCLFGISILRADIGNYPVVNKQSIYNRYVCWYPGRNEYCEELCKLHKVKSGYCRSTYRCFCEYLPLKDVYILSDIKESCESEVASAYSIEFDKK</sequence>
<protein>
    <submittedName>
        <fullName evidence="7">Neurotoxin LmNaTx16</fullName>
    </submittedName>
</protein>
<keyword evidence="3 7" id="KW-0800">Toxin</keyword>
<feature type="domain" description="LCN-type CS-alpha/beta" evidence="6">
    <location>
        <begin position="24"/>
        <end position="91"/>
    </location>
</feature>
<dbReference type="CDD" id="cd23106">
    <property type="entry name" value="neurotoxins_LC_scorpion"/>
    <property type="match status" value="1"/>
</dbReference>
<keyword evidence="2" id="KW-0964">Secreted</keyword>
<keyword evidence="4 5" id="KW-0732">Signal</keyword>
<evidence type="ECO:0000256" key="4">
    <source>
        <dbReference type="ARBA" id="ARBA00022729"/>
    </source>
</evidence>
<evidence type="ECO:0000259" key="6">
    <source>
        <dbReference type="PROSITE" id="PS51863"/>
    </source>
</evidence>